<accession>A0A7W9PWE0</accession>
<evidence type="ECO:0000313" key="2">
    <source>
        <dbReference type="Proteomes" id="UP000585836"/>
    </source>
</evidence>
<dbReference type="Proteomes" id="UP000585836">
    <property type="component" value="Unassembled WGS sequence"/>
</dbReference>
<dbReference type="AlphaFoldDB" id="A0A7W9PWE0"/>
<gene>
    <name evidence="1" type="ORF">FHS34_004640</name>
</gene>
<keyword evidence="2" id="KW-1185">Reference proteome</keyword>
<evidence type="ECO:0000313" key="1">
    <source>
        <dbReference type="EMBL" id="MBB5929156.1"/>
    </source>
</evidence>
<proteinExistence type="predicted"/>
<organism evidence="1 2">
    <name type="scientific">Streptomyces echinatus</name>
    <dbReference type="NCBI Taxonomy" id="67293"/>
    <lineage>
        <taxon>Bacteria</taxon>
        <taxon>Bacillati</taxon>
        <taxon>Actinomycetota</taxon>
        <taxon>Actinomycetes</taxon>
        <taxon>Kitasatosporales</taxon>
        <taxon>Streptomycetaceae</taxon>
        <taxon>Streptomyces</taxon>
    </lineage>
</organism>
<reference evidence="1 2" key="1">
    <citation type="submission" date="2020-08" db="EMBL/GenBank/DDBJ databases">
        <title>Genomic Encyclopedia of Type Strains, Phase III (KMG-III): the genomes of soil and plant-associated and newly described type strains.</title>
        <authorList>
            <person name="Whitman W."/>
        </authorList>
    </citation>
    <scope>NUCLEOTIDE SEQUENCE [LARGE SCALE GENOMIC DNA]</scope>
    <source>
        <strain evidence="1 2">CECT 3313</strain>
    </source>
</reference>
<protein>
    <submittedName>
        <fullName evidence="1">Uncharacterized protein</fullName>
    </submittedName>
</protein>
<dbReference type="EMBL" id="JACHJK010000008">
    <property type="protein sequence ID" value="MBB5929156.1"/>
    <property type="molecule type" value="Genomic_DNA"/>
</dbReference>
<comment type="caution">
    <text evidence="1">The sequence shown here is derived from an EMBL/GenBank/DDBJ whole genome shotgun (WGS) entry which is preliminary data.</text>
</comment>
<sequence length="29" mass="3024">MLILLRQQLLGALIHPSPPVASPATVSSL</sequence>
<name>A0A7W9PWE0_9ACTN</name>